<feature type="region of interest" description="Disordered" evidence="1">
    <location>
        <begin position="33"/>
        <end position="53"/>
    </location>
</feature>
<accession>A0A7U3VN66</accession>
<organism evidence="3 4">
    <name type="scientific">Actinacidiphila reveromycinica</name>
    <dbReference type="NCBI Taxonomy" id="659352"/>
    <lineage>
        <taxon>Bacteria</taxon>
        <taxon>Bacillati</taxon>
        <taxon>Actinomycetota</taxon>
        <taxon>Actinomycetes</taxon>
        <taxon>Kitasatosporales</taxon>
        <taxon>Streptomycetaceae</taxon>
        <taxon>Actinacidiphila</taxon>
    </lineage>
</organism>
<reference evidence="3 4" key="2">
    <citation type="journal article" date="2011" name="J. Antibiot.">
        <title>Furaquinocins I and J: novel polyketide isoprenoid hybrid compounds from Streptomyces reveromyceticus SN-593.</title>
        <authorList>
            <person name="Panthee S."/>
            <person name="Takahashi S."/>
            <person name="Takagi H."/>
            <person name="Nogawa T."/>
            <person name="Oowada E."/>
            <person name="Uramoto M."/>
            <person name="Osada H."/>
        </authorList>
    </citation>
    <scope>NUCLEOTIDE SEQUENCE [LARGE SCALE GENOMIC DNA]</scope>
    <source>
        <strain evidence="3 4">SN-593</strain>
    </source>
</reference>
<dbReference type="EMBL" id="AP018365">
    <property type="protein sequence ID" value="BBA97317.1"/>
    <property type="molecule type" value="Genomic_DNA"/>
</dbReference>
<feature type="domain" description="HTH cro/C1-type" evidence="2">
    <location>
        <begin position="19"/>
        <end position="75"/>
    </location>
</feature>
<dbReference type="Pfam" id="PF19054">
    <property type="entry name" value="DUF5753"/>
    <property type="match status" value="1"/>
</dbReference>
<reference evidence="3 4" key="4">
    <citation type="journal article" date="2020" name="Sci. Rep.">
        <title>beta-carboline chemical signals induce reveromycin production through a LuxR family regulator in Streptomyces sp. SN-593.</title>
        <authorList>
            <person name="Panthee S."/>
            <person name="Kito N."/>
            <person name="Hayashi T."/>
            <person name="Shimizu T."/>
            <person name="Ishikawa J."/>
            <person name="Hamamoto H."/>
            <person name="Osada H."/>
            <person name="Takahashi S."/>
        </authorList>
    </citation>
    <scope>NUCLEOTIDE SEQUENCE [LARGE SCALE GENOMIC DNA]</scope>
    <source>
        <strain evidence="3 4">SN-593</strain>
    </source>
</reference>
<dbReference type="PROSITE" id="PS50943">
    <property type="entry name" value="HTH_CROC1"/>
    <property type="match status" value="1"/>
</dbReference>
<evidence type="ECO:0000313" key="3">
    <source>
        <dbReference type="EMBL" id="BBA97317.1"/>
    </source>
</evidence>
<dbReference type="Gene3D" id="1.10.260.40">
    <property type="entry name" value="lambda repressor-like DNA-binding domains"/>
    <property type="match status" value="1"/>
</dbReference>
<dbReference type="SMART" id="SM00530">
    <property type="entry name" value="HTH_XRE"/>
    <property type="match status" value="1"/>
</dbReference>
<dbReference type="InterPro" id="IPR010982">
    <property type="entry name" value="Lambda_DNA-bd_dom_sf"/>
</dbReference>
<reference evidence="3 4" key="3">
    <citation type="journal article" date="2011" name="Nat. Chem. Biol.">
        <title>Reveromycin A biosynthesis uses RevG and RevJ for stereospecific spiroacetal formation.</title>
        <authorList>
            <person name="Takahashi S."/>
            <person name="Toyoda A."/>
            <person name="Sekiyama Y."/>
            <person name="Takagi H."/>
            <person name="Nogawa T."/>
            <person name="Uramoto M."/>
            <person name="Suzuki R."/>
            <person name="Koshino H."/>
            <person name="Kumano T."/>
            <person name="Panthee S."/>
            <person name="Dairi T."/>
            <person name="Ishikawa J."/>
            <person name="Ikeda H."/>
            <person name="Sakaki Y."/>
            <person name="Osada H."/>
        </authorList>
    </citation>
    <scope>NUCLEOTIDE SEQUENCE [LARGE SCALE GENOMIC DNA]</scope>
    <source>
        <strain evidence="3 4">SN-593</strain>
    </source>
</reference>
<evidence type="ECO:0000256" key="1">
    <source>
        <dbReference type="SAM" id="MobiDB-lite"/>
    </source>
</evidence>
<dbReference type="SUPFAM" id="SSF47413">
    <property type="entry name" value="lambda repressor-like DNA-binding domains"/>
    <property type="match status" value="1"/>
</dbReference>
<dbReference type="CDD" id="cd00093">
    <property type="entry name" value="HTH_XRE"/>
    <property type="match status" value="1"/>
</dbReference>
<dbReference type="KEGG" id="arev:RVR_3000"/>
<proteinExistence type="predicted"/>
<keyword evidence="3" id="KW-0238">DNA-binding</keyword>
<dbReference type="InterPro" id="IPR001387">
    <property type="entry name" value="Cro/C1-type_HTH"/>
</dbReference>
<dbReference type="InterPro" id="IPR043917">
    <property type="entry name" value="DUF5753"/>
</dbReference>
<evidence type="ECO:0000259" key="2">
    <source>
        <dbReference type="PROSITE" id="PS50943"/>
    </source>
</evidence>
<dbReference type="AlphaFoldDB" id="A0A7U3VN66"/>
<evidence type="ECO:0000313" key="4">
    <source>
        <dbReference type="Proteomes" id="UP000595703"/>
    </source>
</evidence>
<reference evidence="3 4" key="1">
    <citation type="journal article" date="2010" name="J. Bacteriol.">
        <title>Biochemical characterization of a novel indole prenyltransferase from Streptomyces sp. SN-593.</title>
        <authorList>
            <person name="Takahashi S."/>
            <person name="Takagi H."/>
            <person name="Toyoda A."/>
            <person name="Uramoto M."/>
            <person name="Nogawa T."/>
            <person name="Ueki M."/>
            <person name="Sakaki Y."/>
            <person name="Osada H."/>
        </authorList>
    </citation>
    <scope>NUCLEOTIDE SEQUENCE [LARGE SCALE GENOMIC DNA]</scope>
    <source>
        <strain evidence="3 4">SN-593</strain>
    </source>
</reference>
<name>A0A7U3VN66_9ACTN</name>
<dbReference type="GO" id="GO:0003677">
    <property type="term" value="F:DNA binding"/>
    <property type="evidence" value="ECO:0007669"/>
    <property type="project" value="UniProtKB-KW"/>
</dbReference>
<dbReference type="RefSeq" id="WP_202233626.1">
    <property type="nucleotide sequence ID" value="NZ_AP018365.1"/>
</dbReference>
<sequence length="282" mass="30910">MTSPSSSVHEARHALGRRLREIRQEAGLTGRELARRAGWHESKTSRLEHGRTPPSVADIRAWTDICDVADRTAGLIATARGIEGQYVEWRRMEQAGLTHAQESVRPLFERTRRFRTYQSWVIPGLLQTDSYTRAVLSTVSALRDVPDDIDAAVAVRMDRQRVLRSGDHRFAVLIEEWVLRTVIGDADVMAGQLRHLVTAAALPSVSLGVVPLGRPRGVGWPVESFTIYDDAQVNVELVSAHLTVTQPGEIGAYARAFTELAGIAVHGAAARSLIGTALDVLG</sequence>
<feature type="compositionally biased region" description="Basic and acidic residues" evidence="1">
    <location>
        <begin position="33"/>
        <end position="51"/>
    </location>
</feature>
<dbReference type="Proteomes" id="UP000595703">
    <property type="component" value="Chromosome"/>
</dbReference>
<protein>
    <submittedName>
        <fullName evidence="3">Putative DNA-binding protein</fullName>
    </submittedName>
</protein>
<dbReference type="Pfam" id="PF13560">
    <property type="entry name" value="HTH_31"/>
    <property type="match status" value="1"/>
</dbReference>
<gene>
    <name evidence="3" type="ORF">RVR_3000</name>
</gene>
<keyword evidence="4" id="KW-1185">Reference proteome</keyword>